<evidence type="ECO:0000313" key="2">
    <source>
        <dbReference type="RefSeq" id="XP_025413757.1"/>
    </source>
</evidence>
<dbReference type="RefSeq" id="XP_025413757.1">
    <property type="nucleotide sequence ID" value="XM_025557972.1"/>
</dbReference>
<gene>
    <name evidence="2" type="primary">LOC112685919</name>
</gene>
<proteinExistence type="predicted"/>
<name>A0A8B8FSK8_9HEMI</name>
<keyword evidence="1" id="KW-1185">Reference proteome</keyword>
<sequence>MTLPVAHRTIQYSIRVLESMANIPGPKSQEVISAYEINKFKAIPLYSKSSIVKIQIAQFFISLSNYMKERLMTIQASNVSSCEIYNEFQINFKNLIEDFEVFSPENWSDNMDIQYGDTNICRLSQLFQIDQVLAVRGFREYKENKILNSDIKPLLTIINSVRVRLPSEQNVCFPYRSRIFSFDSVKTSLP</sequence>
<dbReference type="Proteomes" id="UP000694846">
    <property type="component" value="Unplaced"/>
</dbReference>
<organism evidence="1 2">
    <name type="scientific">Sipha flava</name>
    <name type="common">yellow sugarcane aphid</name>
    <dbReference type="NCBI Taxonomy" id="143950"/>
    <lineage>
        <taxon>Eukaryota</taxon>
        <taxon>Metazoa</taxon>
        <taxon>Ecdysozoa</taxon>
        <taxon>Arthropoda</taxon>
        <taxon>Hexapoda</taxon>
        <taxon>Insecta</taxon>
        <taxon>Pterygota</taxon>
        <taxon>Neoptera</taxon>
        <taxon>Paraneoptera</taxon>
        <taxon>Hemiptera</taxon>
        <taxon>Sternorrhyncha</taxon>
        <taxon>Aphidomorpha</taxon>
        <taxon>Aphidoidea</taxon>
        <taxon>Aphididae</taxon>
        <taxon>Sipha</taxon>
    </lineage>
</organism>
<protein>
    <submittedName>
        <fullName evidence="2">Uncharacterized protein LOC112685919</fullName>
    </submittedName>
</protein>
<dbReference type="OrthoDB" id="6618088at2759"/>
<dbReference type="GeneID" id="112685919"/>
<dbReference type="AlphaFoldDB" id="A0A8B8FSK8"/>
<accession>A0A8B8FSK8</accession>
<reference evidence="2" key="1">
    <citation type="submission" date="2025-08" db="UniProtKB">
        <authorList>
            <consortium name="RefSeq"/>
        </authorList>
    </citation>
    <scope>IDENTIFICATION</scope>
    <source>
        <tissue evidence="2">Whole body</tissue>
    </source>
</reference>
<evidence type="ECO:0000313" key="1">
    <source>
        <dbReference type="Proteomes" id="UP000694846"/>
    </source>
</evidence>